<keyword evidence="3" id="KW-1003">Cell membrane</keyword>
<dbReference type="PANTHER" id="PTHR11795:SF442">
    <property type="entry name" value="ABC TRANSPORTER ATP-BINDING PROTEIN"/>
    <property type="match status" value="1"/>
</dbReference>
<evidence type="ECO:0000256" key="3">
    <source>
        <dbReference type="ARBA" id="ARBA00022475"/>
    </source>
</evidence>
<dbReference type="RefSeq" id="WP_132580160.1">
    <property type="nucleotide sequence ID" value="NZ_SMAJ01000003.1"/>
</dbReference>
<comment type="caution">
    <text evidence="10">The sequence shown here is derived from an EMBL/GenBank/DDBJ whole genome shotgun (WGS) entry which is preliminary data.</text>
</comment>
<dbReference type="GO" id="GO:0022857">
    <property type="term" value="F:transmembrane transporter activity"/>
    <property type="evidence" value="ECO:0007669"/>
    <property type="project" value="InterPro"/>
</dbReference>
<dbReference type="GO" id="GO:0005886">
    <property type="term" value="C:plasma membrane"/>
    <property type="evidence" value="ECO:0007669"/>
    <property type="project" value="UniProtKB-SubCell"/>
</dbReference>
<feature type="transmembrane region" description="Helical" evidence="9">
    <location>
        <begin position="95"/>
        <end position="113"/>
    </location>
</feature>
<dbReference type="OrthoDB" id="9807115at2"/>
<feature type="transmembrane region" description="Helical" evidence="9">
    <location>
        <begin position="256"/>
        <end position="276"/>
    </location>
</feature>
<feature type="transmembrane region" description="Helical" evidence="9">
    <location>
        <begin position="37"/>
        <end position="54"/>
    </location>
</feature>
<keyword evidence="6 9" id="KW-1133">Transmembrane helix</keyword>
<dbReference type="PANTHER" id="PTHR11795">
    <property type="entry name" value="BRANCHED-CHAIN AMINO ACID TRANSPORT SYSTEM PERMEASE PROTEIN LIVH"/>
    <property type="match status" value="1"/>
</dbReference>
<evidence type="ECO:0000256" key="6">
    <source>
        <dbReference type="ARBA" id="ARBA00022989"/>
    </source>
</evidence>
<dbReference type="Proteomes" id="UP000295525">
    <property type="component" value="Unassembled WGS sequence"/>
</dbReference>
<sequence>MDFILTQFINGLSFGILLFMMAAGLSLIFGLMNVINVAHGSFFMLGAFTAYSIIQWSGNFWLALGIGWVPSVVAAVLMERFFMRRLYSRGHLDQVLLTFGFIFIFSDITRYIWGPDILNISPPGTLDGVLDIAGAYVPKYRFFLIAFGGVMAAALWWFLERSRIGAMVRAGVDDAATAAGIGINVPVLFACIFALGAALAAIGGIVASPILGVYLGIDVEILIPAFIVIVIGGMGSLRGAFVSSLFLGLVETFGKAYFPSLSLFFIYLLMIVMLLTRPHGLYGIAKA</sequence>
<keyword evidence="11" id="KW-1185">Reference proteome</keyword>
<accession>A0A4R3M9W5</accession>
<gene>
    <name evidence="10" type="ORF">EDC26_10351</name>
</gene>
<evidence type="ECO:0000256" key="9">
    <source>
        <dbReference type="SAM" id="Phobius"/>
    </source>
</evidence>
<evidence type="ECO:0000256" key="1">
    <source>
        <dbReference type="ARBA" id="ARBA00004651"/>
    </source>
</evidence>
<name>A0A4R3M9W5_9BURK</name>
<comment type="subcellular location">
    <subcellularLocation>
        <location evidence="1">Cell membrane</location>
        <topology evidence="1">Multi-pass membrane protein</topology>
    </subcellularLocation>
</comment>
<evidence type="ECO:0000313" key="10">
    <source>
        <dbReference type="EMBL" id="TCT09433.1"/>
    </source>
</evidence>
<proteinExistence type="inferred from homology"/>
<keyword evidence="2" id="KW-0813">Transport</keyword>
<evidence type="ECO:0000256" key="7">
    <source>
        <dbReference type="ARBA" id="ARBA00023136"/>
    </source>
</evidence>
<comment type="similarity">
    <text evidence="8">Belongs to the binding-protein-dependent transport system permease family. LivHM subfamily.</text>
</comment>
<dbReference type="InterPro" id="IPR001851">
    <property type="entry name" value="ABC_transp_permease"/>
</dbReference>
<reference evidence="10 11" key="1">
    <citation type="submission" date="2019-03" db="EMBL/GenBank/DDBJ databases">
        <title>Genomic Encyclopedia of Type Strains, Phase IV (KMG-IV): sequencing the most valuable type-strain genomes for metagenomic binning, comparative biology and taxonomic classification.</title>
        <authorList>
            <person name="Goeker M."/>
        </authorList>
    </citation>
    <scope>NUCLEOTIDE SEQUENCE [LARGE SCALE GENOMIC DNA]</scope>
    <source>
        <strain evidence="10 11">DSM 24591</strain>
    </source>
</reference>
<keyword evidence="5" id="KW-0029">Amino-acid transport</keyword>
<keyword evidence="7 9" id="KW-0472">Membrane</keyword>
<evidence type="ECO:0000256" key="2">
    <source>
        <dbReference type="ARBA" id="ARBA00022448"/>
    </source>
</evidence>
<dbReference type="CDD" id="cd06582">
    <property type="entry name" value="TM_PBP1_LivH_like"/>
    <property type="match status" value="1"/>
</dbReference>
<evidence type="ECO:0000256" key="8">
    <source>
        <dbReference type="ARBA" id="ARBA00037998"/>
    </source>
</evidence>
<feature type="transmembrane region" description="Helical" evidence="9">
    <location>
        <begin position="140"/>
        <end position="159"/>
    </location>
</feature>
<feature type="transmembrane region" description="Helical" evidence="9">
    <location>
        <begin position="221"/>
        <end position="249"/>
    </location>
</feature>
<feature type="transmembrane region" description="Helical" evidence="9">
    <location>
        <begin position="60"/>
        <end position="83"/>
    </location>
</feature>
<evidence type="ECO:0000256" key="4">
    <source>
        <dbReference type="ARBA" id="ARBA00022692"/>
    </source>
</evidence>
<feature type="transmembrane region" description="Helical" evidence="9">
    <location>
        <begin position="12"/>
        <end position="30"/>
    </location>
</feature>
<dbReference type="InterPro" id="IPR052157">
    <property type="entry name" value="BCAA_transport_permease"/>
</dbReference>
<dbReference type="Pfam" id="PF02653">
    <property type="entry name" value="BPD_transp_2"/>
    <property type="match status" value="1"/>
</dbReference>
<dbReference type="GO" id="GO:0006865">
    <property type="term" value="P:amino acid transport"/>
    <property type="evidence" value="ECO:0007669"/>
    <property type="project" value="UniProtKB-KW"/>
</dbReference>
<dbReference type="AlphaFoldDB" id="A0A4R3M9W5"/>
<feature type="transmembrane region" description="Helical" evidence="9">
    <location>
        <begin position="187"/>
        <end position="215"/>
    </location>
</feature>
<dbReference type="EMBL" id="SMAJ01000003">
    <property type="protein sequence ID" value="TCT09433.1"/>
    <property type="molecule type" value="Genomic_DNA"/>
</dbReference>
<protein>
    <submittedName>
        <fullName evidence="10">Amino acid/amide ABC transporter membrane protein 1 (HAAT family)</fullName>
    </submittedName>
</protein>
<evidence type="ECO:0000313" key="11">
    <source>
        <dbReference type="Proteomes" id="UP000295525"/>
    </source>
</evidence>
<evidence type="ECO:0000256" key="5">
    <source>
        <dbReference type="ARBA" id="ARBA00022970"/>
    </source>
</evidence>
<keyword evidence="4 9" id="KW-0812">Transmembrane</keyword>
<organism evidence="10 11">
    <name type="scientific">Paralcaligenes ureilyticus</name>
    <dbReference type="NCBI Taxonomy" id="627131"/>
    <lineage>
        <taxon>Bacteria</taxon>
        <taxon>Pseudomonadati</taxon>
        <taxon>Pseudomonadota</taxon>
        <taxon>Betaproteobacteria</taxon>
        <taxon>Burkholderiales</taxon>
        <taxon>Alcaligenaceae</taxon>
        <taxon>Paralcaligenes</taxon>
    </lineage>
</organism>